<dbReference type="InterPro" id="IPR023214">
    <property type="entry name" value="HAD_sf"/>
</dbReference>
<keyword evidence="1" id="KW-0378">Hydrolase</keyword>
<name>W6N705_CLOTY</name>
<dbReference type="InterPro" id="IPR036412">
    <property type="entry name" value="HAD-like_sf"/>
</dbReference>
<dbReference type="OrthoDB" id="9781413at2"/>
<dbReference type="SFLD" id="SFLDG01140">
    <property type="entry name" value="C2.B:_Phosphomannomutase_and_P"/>
    <property type="match status" value="1"/>
</dbReference>
<dbReference type="SFLD" id="SFLDG01144">
    <property type="entry name" value="C2.B.4:_PGP_Like"/>
    <property type="match status" value="1"/>
</dbReference>
<accession>W6N705</accession>
<dbReference type="PANTHER" id="PTHR10000">
    <property type="entry name" value="PHOSPHOSERINE PHOSPHATASE"/>
    <property type="match status" value="1"/>
</dbReference>
<dbReference type="InterPro" id="IPR006379">
    <property type="entry name" value="HAD-SF_hydro_IIB"/>
</dbReference>
<proteinExistence type="predicted"/>
<dbReference type="RefSeq" id="WP_017895584.1">
    <property type="nucleotide sequence ID" value="NZ_CBXI010000038.1"/>
</dbReference>
<dbReference type="GO" id="GO:0005829">
    <property type="term" value="C:cytosol"/>
    <property type="evidence" value="ECO:0007669"/>
    <property type="project" value="TreeGrafter"/>
</dbReference>
<dbReference type="Gene3D" id="3.30.1240.10">
    <property type="match status" value="1"/>
</dbReference>
<reference evidence="1 2" key="1">
    <citation type="journal article" date="2015" name="Genome Announc.">
        <title>Draft Genome Sequence of Clostridium tyrobutyricum Strain DIVETGP, Isolated from Cow's Milk for Grana Padano Production.</title>
        <authorList>
            <person name="Soggiu A."/>
            <person name="Piras C."/>
            <person name="Gaiarsa S."/>
            <person name="Sassera D."/>
            <person name="Roncada P."/>
            <person name="Bendixen E."/>
            <person name="Brasca M."/>
            <person name="Bonizzi L."/>
        </authorList>
    </citation>
    <scope>NUCLEOTIDE SEQUENCE [LARGE SCALE GENOMIC DNA]</scope>
    <source>
        <strain evidence="1 2">DIVETGP</strain>
    </source>
</reference>
<dbReference type="PROSITE" id="PS01229">
    <property type="entry name" value="COF_2"/>
    <property type="match status" value="1"/>
</dbReference>
<dbReference type="SUPFAM" id="SSF56784">
    <property type="entry name" value="HAD-like"/>
    <property type="match status" value="1"/>
</dbReference>
<organism evidence="1 2">
    <name type="scientific">Clostridium tyrobutyricum DIVETGP</name>
    <dbReference type="NCBI Taxonomy" id="1408889"/>
    <lineage>
        <taxon>Bacteria</taxon>
        <taxon>Bacillati</taxon>
        <taxon>Bacillota</taxon>
        <taxon>Clostridia</taxon>
        <taxon>Eubacteriales</taxon>
        <taxon>Clostridiaceae</taxon>
        <taxon>Clostridium</taxon>
    </lineage>
</organism>
<dbReference type="NCBIfam" id="TIGR01484">
    <property type="entry name" value="HAD-SF-IIB"/>
    <property type="match status" value="1"/>
</dbReference>
<dbReference type="GO" id="GO:0000287">
    <property type="term" value="F:magnesium ion binding"/>
    <property type="evidence" value="ECO:0007669"/>
    <property type="project" value="TreeGrafter"/>
</dbReference>
<dbReference type="Proteomes" id="UP000019482">
    <property type="component" value="Unassembled WGS sequence"/>
</dbReference>
<dbReference type="Pfam" id="PF08282">
    <property type="entry name" value="Hydrolase_3"/>
    <property type="match status" value="1"/>
</dbReference>
<dbReference type="NCBIfam" id="TIGR00099">
    <property type="entry name" value="Cof-subfamily"/>
    <property type="match status" value="1"/>
</dbReference>
<dbReference type="SFLD" id="SFLDS00003">
    <property type="entry name" value="Haloacid_Dehalogenase"/>
    <property type="match status" value="1"/>
</dbReference>
<dbReference type="PANTHER" id="PTHR10000:SF8">
    <property type="entry name" value="HAD SUPERFAMILY HYDROLASE-LIKE, TYPE 3"/>
    <property type="match status" value="1"/>
</dbReference>
<keyword evidence="2" id="KW-1185">Reference proteome</keyword>
<sequence>MYKLIAIDMDGTLLKDDKTISDENIAAIKKATDNGVKIALATGRPIKGIEKYLKQLNLISDSNYAVGFNGAVVENTKNHKVISEILLSPDDIKYIHKLGRAINVNIQIALKESSITPVRNKYSELDARLNNINLYIDNFENISEDEHILKAMFMDDDYKLSHGIPNLPKDIYEKYTVVRSEPWILEFMNKSANKAEGVKTLGKKFGIDRSEVICIGDSFNDIHMIKYAGLGVAMKNALPEIKSHADYITKTNEENGVAYAINKFIFDK</sequence>
<comment type="caution">
    <text evidence="1">The sequence shown here is derived from an EMBL/GenBank/DDBJ whole genome shotgun (WGS) entry which is preliminary data.</text>
</comment>
<protein>
    <submittedName>
        <fullName evidence="1">Hydrolase (HAD superfamily)</fullName>
    </submittedName>
</protein>
<dbReference type="AlphaFoldDB" id="W6N705"/>
<dbReference type="EMBL" id="CBXI010000038">
    <property type="protein sequence ID" value="CDL92030.1"/>
    <property type="molecule type" value="Genomic_DNA"/>
</dbReference>
<evidence type="ECO:0000313" key="2">
    <source>
        <dbReference type="Proteomes" id="UP000019482"/>
    </source>
</evidence>
<dbReference type="CDD" id="cd07516">
    <property type="entry name" value="HAD_Pase"/>
    <property type="match status" value="1"/>
</dbReference>
<dbReference type="Gene3D" id="3.40.50.1000">
    <property type="entry name" value="HAD superfamily/HAD-like"/>
    <property type="match status" value="1"/>
</dbReference>
<dbReference type="GO" id="GO:0016791">
    <property type="term" value="F:phosphatase activity"/>
    <property type="evidence" value="ECO:0007669"/>
    <property type="project" value="TreeGrafter"/>
</dbReference>
<dbReference type="InterPro" id="IPR000150">
    <property type="entry name" value="Cof"/>
</dbReference>
<gene>
    <name evidence="1" type="ORF">CTDIVETGP_2100</name>
</gene>
<evidence type="ECO:0000313" key="1">
    <source>
        <dbReference type="EMBL" id="CDL92030.1"/>
    </source>
</evidence>
<dbReference type="GeneID" id="29420694"/>